<dbReference type="CDD" id="cd00019">
    <property type="entry name" value="AP2Ec"/>
    <property type="match status" value="1"/>
</dbReference>
<dbReference type="PANTHER" id="PTHR21445">
    <property type="entry name" value="ENDONUCLEASE IV ENDODEOXYRIBONUCLEASE IV"/>
    <property type="match status" value="1"/>
</dbReference>
<evidence type="ECO:0000256" key="9">
    <source>
        <dbReference type="SAM" id="MobiDB-lite"/>
    </source>
</evidence>
<dbReference type="GO" id="GO:0003906">
    <property type="term" value="F:DNA-(apurinic or apyrimidinic site) endonuclease activity"/>
    <property type="evidence" value="ECO:0007669"/>
    <property type="project" value="EnsemblFungi"/>
</dbReference>
<dbReference type="Pfam" id="PF01261">
    <property type="entry name" value="AP_endonuc_2"/>
    <property type="match status" value="1"/>
</dbReference>
<dbReference type="GO" id="GO:0008311">
    <property type="term" value="F:double-stranded DNA 3'-5' DNA exonuclease activity"/>
    <property type="evidence" value="ECO:0007669"/>
    <property type="project" value="EnsemblFungi"/>
</dbReference>
<keyword evidence="7" id="KW-0862">Zinc</keyword>
<dbReference type="InterPro" id="IPR013022">
    <property type="entry name" value="Xyl_isomerase-like_TIM-brl"/>
</dbReference>
<dbReference type="InterPro" id="IPR018246">
    <property type="entry name" value="AP_endonuc_F2_Zn_BS"/>
</dbReference>
<feature type="compositionally biased region" description="Basic and acidic residues" evidence="9">
    <location>
        <begin position="341"/>
        <end position="359"/>
    </location>
</feature>
<evidence type="ECO:0000256" key="8">
    <source>
        <dbReference type="ARBA" id="ARBA00023204"/>
    </source>
</evidence>
<dbReference type="GO" id="GO:0003677">
    <property type="term" value="F:DNA binding"/>
    <property type="evidence" value="ECO:0007669"/>
    <property type="project" value="InterPro"/>
</dbReference>
<dbReference type="InterPro" id="IPR001719">
    <property type="entry name" value="AP_endonuc_2"/>
</dbReference>
<evidence type="ECO:0000256" key="6">
    <source>
        <dbReference type="ARBA" id="ARBA00022801"/>
    </source>
</evidence>
<evidence type="ECO:0000256" key="7">
    <source>
        <dbReference type="ARBA" id="ARBA00022833"/>
    </source>
</evidence>
<proteinExistence type="inferred from homology"/>
<keyword evidence="12" id="KW-1185">Reference proteome</keyword>
<dbReference type="FunFam" id="3.20.20.150:FF:000001">
    <property type="entry name" value="Probable endonuclease 4"/>
    <property type="match status" value="1"/>
</dbReference>
<dbReference type="GO" id="GO:0005739">
    <property type="term" value="C:mitochondrion"/>
    <property type="evidence" value="ECO:0007669"/>
    <property type="project" value="EnsemblFungi"/>
</dbReference>
<organism evidence="11 12">
    <name type="scientific">Babjeviella inositovora NRRL Y-12698</name>
    <dbReference type="NCBI Taxonomy" id="984486"/>
    <lineage>
        <taxon>Eukaryota</taxon>
        <taxon>Fungi</taxon>
        <taxon>Dikarya</taxon>
        <taxon>Ascomycota</taxon>
        <taxon>Saccharomycotina</taxon>
        <taxon>Pichiomycetes</taxon>
        <taxon>Serinales incertae sedis</taxon>
        <taxon>Babjeviella</taxon>
    </lineage>
</organism>
<accession>A0A1E3QYE3</accession>
<dbReference type="InterPro" id="IPR036237">
    <property type="entry name" value="Xyl_isomerase-like_sf"/>
</dbReference>
<dbReference type="GO" id="GO:0005634">
    <property type="term" value="C:nucleus"/>
    <property type="evidence" value="ECO:0007669"/>
    <property type="project" value="EnsemblFungi"/>
</dbReference>
<evidence type="ECO:0000256" key="5">
    <source>
        <dbReference type="ARBA" id="ARBA00022763"/>
    </source>
</evidence>
<keyword evidence="5" id="KW-0227">DNA damage</keyword>
<dbReference type="SMART" id="SM00518">
    <property type="entry name" value="AP2Ec"/>
    <property type="match status" value="1"/>
</dbReference>
<evidence type="ECO:0000256" key="4">
    <source>
        <dbReference type="ARBA" id="ARBA00022723"/>
    </source>
</evidence>
<dbReference type="Proteomes" id="UP000094336">
    <property type="component" value="Unassembled WGS sequence"/>
</dbReference>
<dbReference type="PANTHER" id="PTHR21445:SF0">
    <property type="entry name" value="APURINIC-APYRIMIDINIC ENDONUCLEASE"/>
    <property type="match status" value="1"/>
</dbReference>
<evidence type="ECO:0000256" key="3">
    <source>
        <dbReference type="ARBA" id="ARBA00021759"/>
    </source>
</evidence>
<gene>
    <name evidence="11" type="ORF">BABINDRAFT_11075</name>
</gene>
<feature type="domain" description="Xylose isomerase-like TIM barrel" evidence="10">
    <location>
        <begin position="59"/>
        <end position="318"/>
    </location>
</feature>
<dbReference type="GO" id="GO:0008270">
    <property type="term" value="F:zinc ion binding"/>
    <property type="evidence" value="ECO:0007669"/>
    <property type="project" value="InterPro"/>
</dbReference>
<keyword evidence="4" id="KW-0479">Metal-binding</keyword>
<dbReference type="GO" id="GO:0017005">
    <property type="term" value="F:3'-tyrosyl-DNA phosphodiesterase activity"/>
    <property type="evidence" value="ECO:0007669"/>
    <property type="project" value="EnsemblFungi"/>
</dbReference>
<reference evidence="12" key="1">
    <citation type="submission" date="2016-05" db="EMBL/GenBank/DDBJ databases">
        <title>Comparative genomics of biotechnologically important yeasts.</title>
        <authorList>
            <consortium name="DOE Joint Genome Institute"/>
            <person name="Riley R."/>
            <person name="Haridas S."/>
            <person name="Wolfe K.H."/>
            <person name="Lopes M.R."/>
            <person name="Hittinger C.T."/>
            <person name="Goker M."/>
            <person name="Salamov A."/>
            <person name="Wisecaver J."/>
            <person name="Long T.M."/>
            <person name="Aerts A.L."/>
            <person name="Barry K."/>
            <person name="Choi C."/>
            <person name="Clum A."/>
            <person name="Coughlan A.Y."/>
            <person name="Deshpande S."/>
            <person name="Douglass A.P."/>
            <person name="Hanson S.J."/>
            <person name="Klenk H.-P."/>
            <person name="Labutti K."/>
            <person name="Lapidus A."/>
            <person name="Lindquist E."/>
            <person name="Lipzen A."/>
            <person name="Meier-Kolthoff J.P."/>
            <person name="Ohm R.A."/>
            <person name="Otillar R.P."/>
            <person name="Pangilinan J."/>
            <person name="Peng Y."/>
            <person name="Rokas A."/>
            <person name="Rosa C.A."/>
            <person name="Scheuner C."/>
            <person name="Sibirny A.A."/>
            <person name="Slot J.C."/>
            <person name="Stielow J.B."/>
            <person name="Sun H."/>
            <person name="Kurtzman C.P."/>
            <person name="Blackwell M."/>
            <person name="Grigoriev I.V."/>
            <person name="Jeffries T.W."/>
        </authorList>
    </citation>
    <scope>NUCLEOTIDE SEQUENCE [LARGE SCALE GENOMIC DNA]</scope>
    <source>
        <strain evidence="12">NRRL Y-12698</strain>
    </source>
</reference>
<dbReference type="NCBIfam" id="TIGR00587">
    <property type="entry name" value="nfo"/>
    <property type="match status" value="1"/>
</dbReference>
<dbReference type="GO" id="GO:0006284">
    <property type="term" value="P:base-excision repair"/>
    <property type="evidence" value="ECO:0007669"/>
    <property type="project" value="EnsemblFungi"/>
</dbReference>
<dbReference type="GeneID" id="30144688"/>
<dbReference type="RefSeq" id="XP_018988018.1">
    <property type="nucleotide sequence ID" value="XM_019126834.1"/>
</dbReference>
<dbReference type="NCBIfam" id="NF002199">
    <property type="entry name" value="PRK01060.1-4"/>
    <property type="match status" value="1"/>
</dbReference>
<evidence type="ECO:0000313" key="11">
    <source>
        <dbReference type="EMBL" id="ODQ82690.1"/>
    </source>
</evidence>
<name>A0A1E3QYE3_9ASCO</name>
<comment type="cofactor">
    <cofactor evidence="1">
        <name>Zn(2+)</name>
        <dbReference type="ChEBI" id="CHEBI:29105"/>
    </cofactor>
</comment>
<keyword evidence="8" id="KW-0234">DNA repair</keyword>
<protein>
    <recommendedName>
        <fullName evidence="3">Apurinic-apyrimidinic endonuclease 1</fullName>
    </recommendedName>
</protein>
<keyword evidence="6" id="KW-0378">Hydrolase</keyword>
<comment type="similarity">
    <text evidence="2">Belongs to the AP endonuclease 2 family.</text>
</comment>
<dbReference type="HAMAP" id="MF_00152">
    <property type="entry name" value="Nfo"/>
    <property type="match status" value="1"/>
</dbReference>
<evidence type="ECO:0000259" key="10">
    <source>
        <dbReference type="Pfam" id="PF01261"/>
    </source>
</evidence>
<dbReference type="EMBL" id="KV454426">
    <property type="protein sequence ID" value="ODQ82690.1"/>
    <property type="molecule type" value="Genomic_DNA"/>
</dbReference>
<dbReference type="STRING" id="984486.A0A1E3QYE3"/>
<feature type="region of interest" description="Disordered" evidence="9">
    <location>
        <begin position="341"/>
        <end position="364"/>
    </location>
</feature>
<dbReference type="SUPFAM" id="SSF51658">
    <property type="entry name" value="Xylose isomerase-like"/>
    <property type="match status" value="1"/>
</dbReference>
<dbReference type="AlphaFoldDB" id="A0A1E3QYE3"/>
<dbReference type="Gene3D" id="3.20.20.150">
    <property type="entry name" value="Divalent-metal-dependent TIM barrel enzymes"/>
    <property type="match status" value="1"/>
</dbReference>
<evidence type="ECO:0000313" key="12">
    <source>
        <dbReference type="Proteomes" id="UP000094336"/>
    </source>
</evidence>
<dbReference type="PROSITE" id="PS51432">
    <property type="entry name" value="AP_NUCLEASE_F2_4"/>
    <property type="match status" value="1"/>
</dbReference>
<dbReference type="PROSITE" id="PS00731">
    <property type="entry name" value="AP_NUCLEASE_F2_3"/>
    <property type="match status" value="1"/>
</dbReference>
<evidence type="ECO:0000256" key="2">
    <source>
        <dbReference type="ARBA" id="ARBA00005340"/>
    </source>
</evidence>
<dbReference type="OrthoDB" id="7663182at2759"/>
<dbReference type="PROSITE" id="PS00730">
    <property type="entry name" value="AP_NUCLEASE_F2_2"/>
    <property type="match status" value="1"/>
</dbReference>
<sequence>MVVKMNVGGVYTLLAGMCITSCGLVKKETVQFARNTSHNFKFGAHVAAAGGISNAILNALRIGANSFAFFLKSPRKWDAPQYPDAEVAKFKALCAEHKYDPMTDILPHGQYMINLGNPEPEKEAKSYESFVDELKRCEQLGVGMYNFHPGSSVGSDHKESLVRLAKNINNAIAETSFVKLVIENMAGQGSIIGATLEDIRDVIEMVDNKERVGVCIDTCHSYAAGFDITTEEKLAEFLQSFDDLIGAKYLCAIHLNDSKAPCGGNRDLHQSLGQGFIGLELFRLIANSKRLEGIPIVLETPMDKDDSVWGEEIKLLESLIGKQKDDAEFVERTAHFSKLGQKEREEHMKKFSKKQEVKAKRGAKTDIISQLTKKRK</sequence>
<evidence type="ECO:0000256" key="1">
    <source>
        <dbReference type="ARBA" id="ARBA00001947"/>
    </source>
</evidence>